<dbReference type="AlphaFoldDB" id="A0A4Y8MKF4"/>
<accession>A0A4Y8MKF4</accession>
<dbReference type="SUPFAM" id="SSF56003">
    <property type="entry name" value="Molybdenum cofactor-binding domain"/>
    <property type="match status" value="1"/>
</dbReference>
<gene>
    <name evidence="4" type="ORF">E2553_38795</name>
</gene>
<dbReference type="InterPro" id="IPR036856">
    <property type="entry name" value="Ald_Oxase/Xan_DH_a/b_sf"/>
</dbReference>
<dbReference type="Pfam" id="PF01315">
    <property type="entry name" value="Ald_Xan_dh_C"/>
    <property type="match status" value="1"/>
</dbReference>
<feature type="domain" description="Aldehyde oxidase/xanthine dehydrogenase a/b hammerhead" evidence="3">
    <location>
        <begin position="24"/>
        <end position="138"/>
    </location>
</feature>
<name>A0A4Y8MKF4_9BURK</name>
<dbReference type="SMART" id="SM01008">
    <property type="entry name" value="Ald_Xan_dh_C"/>
    <property type="match status" value="1"/>
</dbReference>
<keyword evidence="1" id="KW-0500">Molybdenum</keyword>
<dbReference type="PANTHER" id="PTHR11908">
    <property type="entry name" value="XANTHINE DEHYDROGENASE"/>
    <property type="match status" value="1"/>
</dbReference>
<reference evidence="4 5" key="1">
    <citation type="submission" date="2019-03" db="EMBL/GenBank/DDBJ databases">
        <title>Complete Genome Sequence of Paraburkholderia dipogonis ICMP 19430T, a Nitrogen-fixing Symbiont of the South African Invasive Legume Dipogon lignosus in New Zealand.</title>
        <authorList>
            <person name="De Meyer S.E."/>
        </authorList>
    </citation>
    <scope>NUCLEOTIDE SEQUENCE [LARGE SCALE GENOMIC DNA]</scope>
    <source>
        <strain evidence="4 5">ICMP 19430</strain>
    </source>
</reference>
<dbReference type="GO" id="GO:0016491">
    <property type="term" value="F:oxidoreductase activity"/>
    <property type="evidence" value="ECO:0007669"/>
    <property type="project" value="UniProtKB-KW"/>
</dbReference>
<dbReference type="Gene3D" id="3.30.365.10">
    <property type="entry name" value="Aldehyde oxidase/xanthine dehydrogenase, molybdopterin binding domain"/>
    <property type="match status" value="4"/>
</dbReference>
<dbReference type="InterPro" id="IPR000674">
    <property type="entry name" value="Ald_Oxase/Xan_DH_a/b"/>
</dbReference>
<dbReference type="InterPro" id="IPR008274">
    <property type="entry name" value="AldOxase/xan_DH_MoCoBD1"/>
</dbReference>
<dbReference type="Pfam" id="PF02738">
    <property type="entry name" value="MoCoBD_1"/>
    <property type="match status" value="1"/>
</dbReference>
<evidence type="ECO:0000313" key="4">
    <source>
        <dbReference type="EMBL" id="TFE37922.1"/>
    </source>
</evidence>
<comment type="caution">
    <text evidence="4">The sequence shown here is derived from an EMBL/GenBank/DDBJ whole genome shotgun (WGS) entry which is preliminary data.</text>
</comment>
<dbReference type="PANTHER" id="PTHR11908:SF132">
    <property type="entry name" value="ALDEHYDE OXIDASE 1-RELATED"/>
    <property type="match status" value="1"/>
</dbReference>
<evidence type="ECO:0000256" key="2">
    <source>
        <dbReference type="ARBA" id="ARBA00023002"/>
    </source>
</evidence>
<proteinExistence type="predicted"/>
<dbReference type="GO" id="GO:0005506">
    <property type="term" value="F:iron ion binding"/>
    <property type="evidence" value="ECO:0007669"/>
    <property type="project" value="InterPro"/>
</dbReference>
<dbReference type="Gene3D" id="3.90.1170.50">
    <property type="entry name" value="Aldehyde oxidase/xanthine dehydrogenase, a/b hammerhead"/>
    <property type="match status" value="1"/>
</dbReference>
<sequence>MRERTRDKLVGQPVRRVEDARLLTGLGRYVDDRPSGHALHMAILRSDQPHARIVAIHADAARGMRGIYGVYTWQDIERLIKPALAVSRMSGYQPTPIHALANGKVHFVGEPVVAILAENRYLAEDARDAIEVEYEPLPVCTDAEAAALEDAPLLHEGFESNVLVERSFVRGEIEQAFTNPPVLVGGRFRFHRKTSAAMEPRCYLAEVDAGRDALTLYTSSQVPGIIRDALADLLDIPGNRLTTIAPDVGGGFGGKTSLYQEEMLVCVLARKIGKSVKWTGDRLEDLLSTSQAFDELVTAELSLDAHGQILGLRADVVGDVGAYSIYPWTCGIEPVQVISFLPGPYRVPAYHGHVRGVTTPKAPTGPYRGVGRPTSTFAMERLMDMAAKHLGLDPAEIRRRNLVRDEEFPYRTPVGIVWDRSAFMGGLEGAMERFDYDAAREAQARARAEGRWIGIGVACYAELSGIGSRISASPGMPINTGTDTCVIQLDSTGSITASFGCASHGQGHETTLGQVLADELGARLEDLRVITGNSSTVPHGTGSYASRTAVISSGAGILAARELRERMLRVAAHLLDSPVEYLECVDSSIRVQAGDERITFPELARALYSQMGRVPADVREEMCVTRVYDPVVGTTSSATHLVQVEVDPQTYAVHIQRYVIAEDCGRIINPLIVAGQTRGALAQGVGAALLEEVVYDADGQLLTASMVDYLLPSAPEVPELEMVHLHTEAPNTLGGFRGMGEGGTIGSPAAIANAVADALSPLGIEISELPVTPERIFQLIQSTSLKRKEEN</sequence>
<keyword evidence="2" id="KW-0560">Oxidoreductase</keyword>
<protein>
    <submittedName>
        <fullName evidence="4">Xanthine dehydrogenase family protein molybdopterin-binding subunit</fullName>
    </submittedName>
</protein>
<dbReference type="EMBL" id="SNVI01000005">
    <property type="protein sequence ID" value="TFE37922.1"/>
    <property type="molecule type" value="Genomic_DNA"/>
</dbReference>
<evidence type="ECO:0000259" key="3">
    <source>
        <dbReference type="SMART" id="SM01008"/>
    </source>
</evidence>
<dbReference type="InterPro" id="IPR037165">
    <property type="entry name" value="AldOxase/xan_DH_Mopterin-bd_sf"/>
</dbReference>
<organism evidence="4 5">
    <name type="scientific">Paraburkholderia dipogonis</name>
    <dbReference type="NCBI Taxonomy" id="1211383"/>
    <lineage>
        <taxon>Bacteria</taxon>
        <taxon>Pseudomonadati</taxon>
        <taxon>Pseudomonadota</taxon>
        <taxon>Betaproteobacteria</taxon>
        <taxon>Burkholderiales</taxon>
        <taxon>Burkholderiaceae</taxon>
        <taxon>Paraburkholderia</taxon>
    </lineage>
</organism>
<dbReference type="InterPro" id="IPR046867">
    <property type="entry name" value="AldOxase/xan_DH_MoCoBD2"/>
</dbReference>
<evidence type="ECO:0000313" key="5">
    <source>
        <dbReference type="Proteomes" id="UP000297385"/>
    </source>
</evidence>
<dbReference type="Pfam" id="PF20256">
    <property type="entry name" value="MoCoBD_2"/>
    <property type="match status" value="1"/>
</dbReference>
<dbReference type="InterPro" id="IPR016208">
    <property type="entry name" value="Ald_Oxase/xanthine_DH-like"/>
</dbReference>
<dbReference type="Proteomes" id="UP000297385">
    <property type="component" value="Unassembled WGS sequence"/>
</dbReference>
<dbReference type="SUPFAM" id="SSF54665">
    <property type="entry name" value="CO dehydrogenase molybdoprotein N-domain-like"/>
    <property type="match status" value="1"/>
</dbReference>
<evidence type="ECO:0000256" key="1">
    <source>
        <dbReference type="ARBA" id="ARBA00022505"/>
    </source>
</evidence>